<protein>
    <recommendedName>
        <fullName evidence="5">Alanine--tRNA ligase</fullName>
        <ecNumber evidence="4">6.1.1.7</ecNumber>
    </recommendedName>
</protein>
<dbReference type="GO" id="GO:0002161">
    <property type="term" value="F:aminoacyl-tRNA deacylase activity"/>
    <property type="evidence" value="ECO:0007669"/>
    <property type="project" value="TreeGrafter"/>
</dbReference>
<keyword evidence="8" id="KW-0479">Metal-binding</keyword>
<keyword evidence="10" id="KW-0862">Zinc</keyword>
<proteinExistence type="inferred from homology"/>
<dbReference type="EMBL" id="CAADIB010000003">
    <property type="protein sequence ID" value="VFR20481.1"/>
    <property type="molecule type" value="Genomic_DNA"/>
</dbReference>
<dbReference type="FunFam" id="3.30.54.20:FF:000001">
    <property type="entry name" value="Alanine--tRNA ligase"/>
    <property type="match status" value="1"/>
</dbReference>
<dbReference type="PANTHER" id="PTHR11777">
    <property type="entry name" value="ALANYL-TRNA SYNTHETASE"/>
    <property type="match status" value="1"/>
</dbReference>
<dbReference type="InterPro" id="IPR018165">
    <property type="entry name" value="Ala-tRNA-synth_IIc_core"/>
</dbReference>
<evidence type="ECO:0000256" key="4">
    <source>
        <dbReference type="ARBA" id="ARBA00013168"/>
    </source>
</evidence>
<dbReference type="InterPro" id="IPR050058">
    <property type="entry name" value="Ala-tRNA_ligase"/>
</dbReference>
<dbReference type="SUPFAM" id="SSF55186">
    <property type="entry name" value="ThrRS/AlaRS common domain"/>
    <property type="match status" value="1"/>
</dbReference>
<dbReference type="InterPro" id="IPR018163">
    <property type="entry name" value="Thr/Ala-tRNA-synth_IIc_edit"/>
</dbReference>
<dbReference type="SMART" id="SM00863">
    <property type="entry name" value="tRNA_SAD"/>
    <property type="match status" value="1"/>
</dbReference>
<evidence type="ECO:0000313" key="18">
    <source>
        <dbReference type="EMBL" id="VFR38146.1"/>
    </source>
</evidence>
<dbReference type="InterPro" id="IPR003156">
    <property type="entry name" value="DHHA1_dom"/>
</dbReference>
<dbReference type="GO" id="GO:0004813">
    <property type="term" value="F:alanine-tRNA ligase activity"/>
    <property type="evidence" value="ECO:0007669"/>
    <property type="project" value="UniProtKB-EC"/>
</dbReference>
<keyword evidence="9" id="KW-0547">Nucleotide-binding</keyword>
<dbReference type="FunFam" id="3.30.930.10:FF:000004">
    <property type="entry name" value="Alanine--tRNA ligase"/>
    <property type="match status" value="1"/>
</dbReference>
<dbReference type="GO" id="GO:0005524">
    <property type="term" value="F:ATP binding"/>
    <property type="evidence" value="ECO:0007669"/>
    <property type="project" value="UniProtKB-KW"/>
</dbReference>
<dbReference type="InterPro" id="IPR018164">
    <property type="entry name" value="Ala-tRNA-synth_IIc_N"/>
</dbReference>
<dbReference type="HAMAP" id="MF_00036_B">
    <property type="entry name" value="Ala_tRNA_synth_B"/>
    <property type="match status" value="1"/>
</dbReference>
<evidence type="ECO:0000313" key="17">
    <source>
        <dbReference type="EMBL" id="VFR20481.1"/>
    </source>
</evidence>
<dbReference type="GO" id="GO:0045892">
    <property type="term" value="P:negative regulation of DNA-templated transcription"/>
    <property type="evidence" value="ECO:0007669"/>
    <property type="project" value="TreeGrafter"/>
</dbReference>
<evidence type="ECO:0000256" key="11">
    <source>
        <dbReference type="ARBA" id="ARBA00022840"/>
    </source>
</evidence>
<dbReference type="EC" id="6.1.1.7" evidence="4"/>
<dbReference type="SUPFAM" id="SSF50447">
    <property type="entry name" value="Translation proteins"/>
    <property type="match status" value="1"/>
</dbReference>
<comment type="similarity">
    <text evidence="3">Belongs to the class-II aminoacyl-tRNA synthetase family.</text>
</comment>
<dbReference type="InterPro" id="IPR009000">
    <property type="entry name" value="Transl_B-barrel_sf"/>
</dbReference>
<evidence type="ECO:0000256" key="6">
    <source>
        <dbReference type="ARBA" id="ARBA00022555"/>
    </source>
</evidence>
<dbReference type="SUPFAM" id="SSF55681">
    <property type="entry name" value="Class II aaRS and biotin synthetases"/>
    <property type="match status" value="1"/>
</dbReference>
<dbReference type="CDD" id="cd00673">
    <property type="entry name" value="AlaRS_core"/>
    <property type="match status" value="1"/>
</dbReference>
<gene>
    <name evidence="18" type="ORF">ANDO1_1909</name>
    <name evidence="17" type="ORF">ANDO2_1815</name>
</gene>
<keyword evidence="12" id="KW-0694">RNA-binding</keyword>
<dbReference type="Gene3D" id="3.10.310.40">
    <property type="match status" value="1"/>
</dbReference>
<dbReference type="Gene3D" id="3.30.980.10">
    <property type="entry name" value="Threonyl-trna Synthetase, Chain A, domain 2"/>
    <property type="match status" value="1"/>
</dbReference>
<dbReference type="InterPro" id="IPR023033">
    <property type="entry name" value="Ala_tRNA_ligase_euk/bac"/>
</dbReference>
<evidence type="ECO:0000256" key="14">
    <source>
        <dbReference type="ARBA" id="ARBA00023146"/>
    </source>
</evidence>
<evidence type="ECO:0000256" key="7">
    <source>
        <dbReference type="ARBA" id="ARBA00022598"/>
    </source>
</evidence>
<dbReference type="InterPro" id="IPR045864">
    <property type="entry name" value="aa-tRNA-synth_II/BPL/LPL"/>
</dbReference>
<dbReference type="SUPFAM" id="SSF101353">
    <property type="entry name" value="Putative anticodon-binding domain of alanyl-tRNA synthetase (AlaRS)"/>
    <property type="match status" value="1"/>
</dbReference>
<comment type="subcellular location">
    <subcellularLocation>
        <location evidence="2">Cytoplasm</location>
    </subcellularLocation>
</comment>
<dbReference type="AlphaFoldDB" id="A0A484P5Z3"/>
<dbReference type="NCBIfam" id="TIGR00344">
    <property type="entry name" value="alaS"/>
    <property type="match status" value="1"/>
</dbReference>
<evidence type="ECO:0000256" key="2">
    <source>
        <dbReference type="ARBA" id="ARBA00004496"/>
    </source>
</evidence>
<evidence type="ECO:0000256" key="8">
    <source>
        <dbReference type="ARBA" id="ARBA00022723"/>
    </source>
</evidence>
<accession>A0A484P5Z3</accession>
<dbReference type="PRINTS" id="PR00980">
    <property type="entry name" value="TRNASYNTHALA"/>
</dbReference>
<sequence>MKVSEIRQKFLQFFQSQGHTIVPSSSLVPGNDPTLLFTNSGMVQFKDVFTGKESRPYRRATSAQRSVRAGGKHNDLENVGYTARHHTFFEMLGNFSFGDYFKHDAIRYAWELLTKVYQLPAEKLWVTVYQEDDEAYDIWAKEVGVPAERIIRIGDNKGARYASDNFWQMAETGPCGPCTEIFFDHGPDVWGGPPGSPEEDGDRYIEVWNLVFMQFERDASGTLTPLPKPCVDTGMGLERIAAVLQGVHSNYEIDLFQKLIAAASRETGCQDLHENSLKVIADHIRACAFLIVDGVIPSNEGRGYVLRRIVRRALRHGYKLGQSKPFFHRLVPDLVQEMGAAYPELEQAASRVAQVLKQEEERFGETLEHGMKILEAALSKVEQGGRVEGTTLFTLYDTYGFPVDLTADICRERGVEVDLDGFETAMDRQREQARAAGKFKAAEGLSYDGVQTRFDGYDTLSGDARVVALYVGGTAAQTVRAGQEAIVVLDATPFYAESGGQVGDAGVLQADGVRFVVNDTQKIQAGVFGHHGVLESGTLSVGDSLAAQVDVERRARTVRNHSATHLMHKALREVLGGHVQQRGSLVDPDKTRFDFAHDAPMTADQIAEVERIVNAEVLANAPVQARVMAFDDAVQEGAMALFGEKYGDSVRVLDIGSSRELCGGTHVVRTGDIGLFKIVGEGGVAAGVRRVEAITGDNALKWVQNLNATLARAAGALKTQPAELPERIAQVQEQVRALEKDLEQARAKLAASAGNDLAASAAVDLGGAKLLAAVVKDVDPKALRGMVDQIKDRLKPAVVLLAAGGPDGKISVVGGVTPELVGRVKAGELVGHVAGQIGGKGGGRPDMAMGGGVDLAALPAAVDSVRQWVQERL</sequence>
<dbReference type="Gene3D" id="3.30.54.20">
    <property type="match status" value="1"/>
</dbReference>
<evidence type="ECO:0000259" key="16">
    <source>
        <dbReference type="PROSITE" id="PS50860"/>
    </source>
</evidence>
<dbReference type="FunFam" id="3.30.980.10:FF:000004">
    <property type="entry name" value="Alanine--tRNA ligase, cytoplasmic"/>
    <property type="match status" value="1"/>
</dbReference>
<dbReference type="GO" id="GO:0046872">
    <property type="term" value="F:metal ion binding"/>
    <property type="evidence" value="ECO:0007669"/>
    <property type="project" value="UniProtKB-KW"/>
</dbReference>
<keyword evidence="14 17" id="KW-0030">Aminoacyl-tRNA synthetase</keyword>
<dbReference type="InterPro" id="IPR018162">
    <property type="entry name" value="Ala-tRNA-ligase_IIc_anticod-bd"/>
</dbReference>
<evidence type="ECO:0000256" key="9">
    <source>
        <dbReference type="ARBA" id="ARBA00022741"/>
    </source>
</evidence>
<comment type="cofactor">
    <cofactor evidence="1">
        <name>Zn(2+)</name>
        <dbReference type="ChEBI" id="CHEBI:29105"/>
    </cofactor>
</comment>
<evidence type="ECO:0000256" key="15">
    <source>
        <dbReference type="SAM" id="Coils"/>
    </source>
</evidence>
<dbReference type="PROSITE" id="PS50860">
    <property type="entry name" value="AA_TRNA_LIGASE_II_ALA"/>
    <property type="match status" value="1"/>
</dbReference>
<evidence type="ECO:0000256" key="13">
    <source>
        <dbReference type="ARBA" id="ARBA00022917"/>
    </source>
</evidence>
<dbReference type="Gene3D" id="6.10.250.550">
    <property type="match status" value="1"/>
</dbReference>
<evidence type="ECO:0000256" key="12">
    <source>
        <dbReference type="ARBA" id="ARBA00022884"/>
    </source>
</evidence>
<dbReference type="FunFam" id="3.10.310.40:FF:000001">
    <property type="entry name" value="Alanine--tRNA ligase"/>
    <property type="match status" value="1"/>
</dbReference>
<dbReference type="GO" id="GO:0000049">
    <property type="term" value="F:tRNA binding"/>
    <property type="evidence" value="ECO:0007669"/>
    <property type="project" value="UniProtKB-KW"/>
</dbReference>
<dbReference type="GO" id="GO:0006419">
    <property type="term" value="P:alanyl-tRNA aminoacylation"/>
    <property type="evidence" value="ECO:0007669"/>
    <property type="project" value="InterPro"/>
</dbReference>
<keyword evidence="7 17" id="KW-0436">Ligase</keyword>
<dbReference type="GO" id="GO:0005829">
    <property type="term" value="C:cytosol"/>
    <property type="evidence" value="ECO:0007669"/>
    <property type="project" value="TreeGrafter"/>
</dbReference>
<dbReference type="InterPro" id="IPR002318">
    <property type="entry name" value="Ala-tRNA-lgiase_IIc"/>
</dbReference>
<evidence type="ECO:0000256" key="3">
    <source>
        <dbReference type="ARBA" id="ARBA00008226"/>
    </source>
</evidence>
<keyword evidence="11" id="KW-0067">ATP-binding</keyword>
<name>A0A484P5Z3_9ZZZZ</name>
<dbReference type="Pfam" id="PF01411">
    <property type="entry name" value="tRNA-synt_2c"/>
    <property type="match status" value="1"/>
</dbReference>
<dbReference type="InterPro" id="IPR012947">
    <property type="entry name" value="tRNA_SAD"/>
</dbReference>
<dbReference type="FunFam" id="2.40.30.130:FF:000001">
    <property type="entry name" value="Alanine--tRNA ligase"/>
    <property type="match status" value="1"/>
</dbReference>
<keyword evidence="6" id="KW-0820">tRNA-binding</keyword>
<dbReference type="EMBL" id="CAADHZ010000027">
    <property type="protein sequence ID" value="VFR38146.1"/>
    <property type="molecule type" value="Genomic_DNA"/>
</dbReference>
<dbReference type="Gene3D" id="2.40.30.130">
    <property type="match status" value="1"/>
</dbReference>
<dbReference type="Gene3D" id="3.30.930.10">
    <property type="entry name" value="Bira Bifunctional Protein, Domain 2"/>
    <property type="match status" value="1"/>
</dbReference>
<dbReference type="Pfam" id="PF02272">
    <property type="entry name" value="DHHA1"/>
    <property type="match status" value="1"/>
</dbReference>
<feature type="domain" description="Alanyl-transfer RNA synthetases family profile" evidence="16">
    <location>
        <begin position="1"/>
        <end position="705"/>
    </location>
</feature>
<reference evidence="17" key="1">
    <citation type="submission" date="2019-03" db="EMBL/GenBank/DDBJ databases">
        <authorList>
            <person name="Danneels B."/>
        </authorList>
    </citation>
    <scope>NUCLEOTIDE SEQUENCE</scope>
</reference>
<evidence type="ECO:0000256" key="10">
    <source>
        <dbReference type="ARBA" id="ARBA00022833"/>
    </source>
</evidence>
<dbReference type="Pfam" id="PF07973">
    <property type="entry name" value="tRNA_SAD"/>
    <property type="match status" value="1"/>
</dbReference>
<feature type="coiled-coil region" evidence="15">
    <location>
        <begin position="728"/>
        <end position="755"/>
    </location>
</feature>
<evidence type="ECO:0000256" key="5">
    <source>
        <dbReference type="ARBA" id="ARBA00017959"/>
    </source>
</evidence>
<dbReference type="PANTHER" id="PTHR11777:SF9">
    <property type="entry name" value="ALANINE--TRNA LIGASE, CYTOPLASMIC"/>
    <property type="match status" value="1"/>
</dbReference>
<evidence type="ECO:0000256" key="1">
    <source>
        <dbReference type="ARBA" id="ARBA00001947"/>
    </source>
</evidence>
<keyword evidence="13" id="KW-0648">Protein biosynthesis</keyword>
<keyword evidence="15" id="KW-0175">Coiled coil</keyword>
<organism evidence="17">
    <name type="scientific">plant metagenome</name>
    <dbReference type="NCBI Taxonomy" id="1297885"/>
    <lineage>
        <taxon>unclassified sequences</taxon>
        <taxon>metagenomes</taxon>
        <taxon>organismal metagenomes</taxon>
    </lineage>
</organism>